<reference evidence="3" key="1">
    <citation type="journal article" date="2014" name="Genome Announc.">
        <title>Draft Genome Sequence of Clostridium straminisolvens Strain JCM 21531T, Isolated from a Cellulose-Degrading Bacterial Community.</title>
        <authorList>
            <person name="Yuki M."/>
            <person name="Oshima K."/>
            <person name="Suda W."/>
            <person name="Sakamoto M."/>
            <person name="Kitamura K."/>
            <person name="Iida T."/>
            <person name="Hattori M."/>
            <person name="Ohkuma M."/>
        </authorList>
    </citation>
    <scope>NUCLEOTIDE SEQUENCE [LARGE SCALE GENOMIC DNA]</scope>
    <source>
        <strain evidence="3">JCM 21531</strain>
    </source>
</reference>
<proteinExistence type="predicted"/>
<dbReference type="GO" id="GO:0140096">
    <property type="term" value="F:catalytic activity, acting on a protein"/>
    <property type="evidence" value="ECO:0007669"/>
    <property type="project" value="UniProtKB-ARBA"/>
</dbReference>
<evidence type="ECO:0000313" key="4">
    <source>
        <dbReference type="Proteomes" id="UP000019109"/>
    </source>
</evidence>
<comment type="caution">
    <text evidence="3">The sequence shown here is derived from an EMBL/GenBank/DDBJ whole genome shotgun (WGS) entry which is preliminary data.</text>
</comment>
<dbReference type="AlphaFoldDB" id="W4V6B8"/>
<name>W4V6B8_9FIRM</name>
<gene>
    <name evidence="3" type="ORF">JCM21531_1729</name>
</gene>
<evidence type="ECO:0000256" key="1">
    <source>
        <dbReference type="ARBA" id="ARBA00023102"/>
    </source>
</evidence>
<dbReference type="InterPro" id="IPR041715">
    <property type="entry name" value="HisRS-like_core"/>
</dbReference>
<dbReference type="Proteomes" id="UP000019109">
    <property type="component" value="Unassembled WGS sequence"/>
</dbReference>
<evidence type="ECO:0000259" key="2">
    <source>
        <dbReference type="Pfam" id="PF13393"/>
    </source>
</evidence>
<keyword evidence="1" id="KW-0368">Histidine biosynthesis</keyword>
<dbReference type="GO" id="GO:0000105">
    <property type="term" value="P:L-histidine biosynthetic process"/>
    <property type="evidence" value="ECO:0007669"/>
    <property type="project" value="UniProtKB-KW"/>
</dbReference>
<dbReference type="PANTHER" id="PTHR43707:SF6">
    <property type="entry name" value="ATP PHOSPHORIBOSYLTRANSFERASE REGULATORY SUBUNIT"/>
    <property type="match status" value="1"/>
</dbReference>
<dbReference type="GO" id="GO:0016757">
    <property type="term" value="F:glycosyltransferase activity"/>
    <property type="evidence" value="ECO:0007669"/>
    <property type="project" value="UniProtKB-KW"/>
</dbReference>
<dbReference type="InterPro" id="IPR004516">
    <property type="entry name" value="HisRS/HisZ"/>
</dbReference>
<dbReference type="Gene3D" id="3.30.930.10">
    <property type="entry name" value="Bira Bifunctional Protein, Domain 2"/>
    <property type="match status" value="1"/>
</dbReference>
<keyword evidence="3" id="KW-0808">Transferase</keyword>
<dbReference type="InterPro" id="IPR045864">
    <property type="entry name" value="aa-tRNA-synth_II/BPL/LPL"/>
</dbReference>
<feature type="domain" description="Class II Histidinyl-tRNA synthetase (HisRS)-like catalytic core" evidence="2">
    <location>
        <begin position="1"/>
        <end position="91"/>
    </location>
</feature>
<dbReference type="GO" id="GO:0004821">
    <property type="term" value="F:histidine-tRNA ligase activity"/>
    <property type="evidence" value="ECO:0007669"/>
    <property type="project" value="TreeGrafter"/>
</dbReference>
<organism evidence="3 4">
    <name type="scientific">Acetivibrio straminisolvens JCM 21531</name>
    <dbReference type="NCBI Taxonomy" id="1294263"/>
    <lineage>
        <taxon>Bacteria</taxon>
        <taxon>Bacillati</taxon>
        <taxon>Bacillota</taxon>
        <taxon>Clostridia</taxon>
        <taxon>Eubacteriales</taxon>
        <taxon>Oscillospiraceae</taxon>
        <taxon>Acetivibrio</taxon>
    </lineage>
</organism>
<keyword evidence="1" id="KW-0028">Amino-acid biosynthesis</keyword>
<dbReference type="GO" id="GO:0006427">
    <property type="term" value="P:histidyl-tRNA aminoacylation"/>
    <property type="evidence" value="ECO:0007669"/>
    <property type="project" value="TreeGrafter"/>
</dbReference>
<keyword evidence="4" id="KW-1185">Reference proteome</keyword>
<dbReference type="STRING" id="1294263.JCM21531_1729"/>
<dbReference type="PANTHER" id="PTHR43707">
    <property type="entry name" value="HISTIDYL-TRNA SYNTHETASE"/>
    <property type="match status" value="1"/>
</dbReference>
<protein>
    <submittedName>
        <fullName evidence="3">ATP phosphoribosyltransferase regulatory subunit</fullName>
    </submittedName>
</protein>
<accession>W4V6B8</accession>
<evidence type="ECO:0000313" key="3">
    <source>
        <dbReference type="EMBL" id="GAE88294.1"/>
    </source>
</evidence>
<dbReference type="EMBL" id="BAVR01000016">
    <property type="protein sequence ID" value="GAE88294.1"/>
    <property type="molecule type" value="Genomic_DNA"/>
</dbReference>
<dbReference type="Pfam" id="PF13393">
    <property type="entry name" value="tRNA-synt_His"/>
    <property type="match status" value="1"/>
</dbReference>
<keyword evidence="3" id="KW-0328">Glycosyltransferase</keyword>
<sequence>MEFYDVFSTEENIIPQETMFKFFDQQGRILVLRPDITIPIARVAATKLKDAAYPLRISYIGNAFKYNELGGGKQKEFTQAGVEIIGVNTPERMPGL</sequence>
<dbReference type="SUPFAM" id="SSF55681">
    <property type="entry name" value="Class II aaRS and biotin synthetases"/>
    <property type="match status" value="1"/>
</dbReference>
<dbReference type="GO" id="GO:0005737">
    <property type="term" value="C:cytoplasm"/>
    <property type="evidence" value="ECO:0007669"/>
    <property type="project" value="InterPro"/>
</dbReference>